<accession>A0AAD7HZV4</accession>
<name>A0AAD7HZV4_9AGAR</name>
<feature type="signal peptide" evidence="2">
    <location>
        <begin position="1"/>
        <end position="22"/>
    </location>
</feature>
<dbReference type="Proteomes" id="UP001215280">
    <property type="component" value="Unassembled WGS sequence"/>
</dbReference>
<keyword evidence="2" id="KW-0732">Signal</keyword>
<evidence type="ECO:0000313" key="4">
    <source>
        <dbReference type="Proteomes" id="UP001215280"/>
    </source>
</evidence>
<dbReference type="EMBL" id="JARJLG010000178">
    <property type="protein sequence ID" value="KAJ7732056.1"/>
    <property type="molecule type" value="Genomic_DNA"/>
</dbReference>
<dbReference type="AlphaFoldDB" id="A0AAD7HZV4"/>
<evidence type="ECO:0000313" key="3">
    <source>
        <dbReference type="EMBL" id="KAJ7732056.1"/>
    </source>
</evidence>
<keyword evidence="4" id="KW-1185">Reference proteome</keyword>
<feature type="chain" id="PRO_5042249886" evidence="2">
    <location>
        <begin position="23"/>
        <end position="199"/>
    </location>
</feature>
<organism evidence="3 4">
    <name type="scientific">Mycena maculata</name>
    <dbReference type="NCBI Taxonomy" id="230809"/>
    <lineage>
        <taxon>Eukaryota</taxon>
        <taxon>Fungi</taxon>
        <taxon>Dikarya</taxon>
        <taxon>Basidiomycota</taxon>
        <taxon>Agaricomycotina</taxon>
        <taxon>Agaricomycetes</taxon>
        <taxon>Agaricomycetidae</taxon>
        <taxon>Agaricales</taxon>
        <taxon>Marasmiineae</taxon>
        <taxon>Mycenaceae</taxon>
        <taxon>Mycena</taxon>
    </lineage>
</organism>
<protein>
    <submittedName>
        <fullName evidence="3">Uncharacterized protein</fullName>
    </submittedName>
</protein>
<comment type="caution">
    <text evidence="3">The sequence shown here is derived from an EMBL/GenBank/DDBJ whole genome shotgun (WGS) entry which is preliminary data.</text>
</comment>
<evidence type="ECO:0000256" key="2">
    <source>
        <dbReference type="SAM" id="SignalP"/>
    </source>
</evidence>
<sequence length="199" mass="21860">MCIQFCMKRLCLLSKLSPAASADPYVTVSQVPSMPGHSQLPRSIPYLQSKRKRLAWGQHQRPTVSFPGRTGSHGGSVSPPKYNSNRVVNPHKPMRIQGVPYPRRHTSAHWTSADCVDTLQQSYVVAQPLPRMNVSASPRLFAVQRPGLELGDNGQAPQAAIELGQTPVQFTWPSTGFRVVRQRTTGLPTAYAPGPVEPE</sequence>
<proteinExistence type="predicted"/>
<gene>
    <name evidence="3" type="ORF">DFH07DRAFT_781045</name>
</gene>
<feature type="region of interest" description="Disordered" evidence="1">
    <location>
        <begin position="57"/>
        <end position="93"/>
    </location>
</feature>
<reference evidence="3" key="1">
    <citation type="submission" date="2023-03" db="EMBL/GenBank/DDBJ databases">
        <title>Massive genome expansion in bonnet fungi (Mycena s.s.) driven by repeated elements and novel gene families across ecological guilds.</title>
        <authorList>
            <consortium name="Lawrence Berkeley National Laboratory"/>
            <person name="Harder C.B."/>
            <person name="Miyauchi S."/>
            <person name="Viragh M."/>
            <person name="Kuo A."/>
            <person name="Thoen E."/>
            <person name="Andreopoulos B."/>
            <person name="Lu D."/>
            <person name="Skrede I."/>
            <person name="Drula E."/>
            <person name="Henrissat B."/>
            <person name="Morin E."/>
            <person name="Kohler A."/>
            <person name="Barry K."/>
            <person name="LaButti K."/>
            <person name="Morin E."/>
            <person name="Salamov A."/>
            <person name="Lipzen A."/>
            <person name="Mereny Z."/>
            <person name="Hegedus B."/>
            <person name="Baldrian P."/>
            <person name="Stursova M."/>
            <person name="Weitz H."/>
            <person name="Taylor A."/>
            <person name="Grigoriev I.V."/>
            <person name="Nagy L.G."/>
            <person name="Martin F."/>
            <person name="Kauserud H."/>
        </authorList>
    </citation>
    <scope>NUCLEOTIDE SEQUENCE</scope>
    <source>
        <strain evidence="3">CBHHK188m</strain>
    </source>
</reference>
<evidence type="ECO:0000256" key="1">
    <source>
        <dbReference type="SAM" id="MobiDB-lite"/>
    </source>
</evidence>